<organism evidence="2 3">
    <name type="scientific">Mycolicibacterium phlei DSM 43239 = CCUG 21000</name>
    <dbReference type="NCBI Taxonomy" id="1226750"/>
    <lineage>
        <taxon>Bacteria</taxon>
        <taxon>Bacillati</taxon>
        <taxon>Actinomycetota</taxon>
        <taxon>Actinomycetes</taxon>
        <taxon>Mycobacteriales</taxon>
        <taxon>Mycobacteriaceae</taxon>
        <taxon>Mycolicibacterium</taxon>
    </lineage>
</organism>
<evidence type="ECO:0000313" key="3">
    <source>
        <dbReference type="Proteomes" id="UP000325690"/>
    </source>
</evidence>
<name>A0A5N5UUS5_MYCPH</name>
<dbReference type="AlphaFoldDB" id="A0A5N5UUS5"/>
<feature type="compositionally biased region" description="Basic and acidic residues" evidence="1">
    <location>
        <begin position="30"/>
        <end position="62"/>
    </location>
</feature>
<sequence>MDIQQDMGPTNDPPATPVDATPVDATKATDQQRDLQELLDHQHEDPEAPGLHQDRHAVADEY</sequence>
<comment type="caution">
    <text evidence="2">The sequence shown here is derived from an EMBL/GenBank/DDBJ whole genome shotgun (WGS) entry which is preliminary data.</text>
</comment>
<reference evidence="2 3" key="1">
    <citation type="submission" date="2012-10" db="EMBL/GenBank/DDBJ databases">
        <title>The draft sequence of the Mycobacterium pheli genome.</title>
        <authorList>
            <person name="Pettersson B.M.F."/>
            <person name="Das S."/>
            <person name="Dasgupta S."/>
            <person name="Bhattacharya A."/>
            <person name="Kirsebom L.A."/>
        </authorList>
    </citation>
    <scope>NUCLEOTIDE SEQUENCE [LARGE SCALE GENOMIC DNA]</scope>
    <source>
        <strain evidence="2 3">CCUG 21000</strain>
    </source>
</reference>
<feature type="region of interest" description="Disordered" evidence="1">
    <location>
        <begin position="1"/>
        <end position="62"/>
    </location>
</feature>
<dbReference type="Proteomes" id="UP000325690">
    <property type="component" value="Unassembled WGS sequence"/>
</dbReference>
<gene>
    <name evidence="2" type="ORF">MPHL21000_18885</name>
</gene>
<accession>A0A5N5UUS5</accession>
<proteinExistence type="predicted"/>
<evidence type="ECO:0000256" key="1">
    <source>
        <dbReference type="SAM" id="MobiDB-lite"/>
    </source>
</evidence>
<evidence type="ECO:0000313" key="2">
    <source>
        <dbReference type="EMBL" id="KAB7753316.1"/>
    </source>
</evidence>
<keyword evidence="3" id="KW-1185">Reference proteome</keyword>
<protein>
    <submittedName>
        <fullName evidence="2">Uncharacterized protein</fullName>
    </submittedName>
</protein>
<dbReference type="EMBL" id="ANBP01000034">
    <property type="protein sequence ID" value="KAB7753316.1"/>
    <property type="molecule type" value="Genomic_DNA"/>
</dbReference>